<evidence type="ECO:0000256" key="6">
    <source>
        <dbReference type="ARBA" id="ARBA00023016"/>
    </source>
</evidence>
<dbReference type="EMBL" id="MF417929">
    <property type="protein sequence ID" value="ASN71617.1"/>
    <property type="molecule type" value="Genomic_DNA"/>
</dbReference>
<dbReference type="GO" id="GO:0003729">
    <property type="term" value="F:mRNA binding"/>
    <property type="evidence" value="ECO:0007669"/>
    <property type="project" value="InterPro"/>
</dbReference>
<proteinExistence type="predicted"/>
<evidence type="ECO:0000313" key="8">
    <source>
        <dbReference type="Proteomes" id="UP000887440"/>
    </source>
</evidence>
<sequence length="59" mass="6901">MKYSEFERWLRQQGVEVVRSGKGSHRIVSYKGKKTTLPFHKGREIGESLRKEIIKQLGL</sequence>
<protein>
    <recommendedName>
        <fullName evidence="9">mRNA interferase</fullName>
    </recommendedName>
</protein>
<accession>A0A2H4JDU5</accession>
<keyword evidence="6" id="KW-0346">Stress response</keyword>
<keyword evidence="3" id="KW-0255">Endonuclease</keyword>
<dbReference type="Proteomes" id="UP000887440">
    <property type="component" value="Segment"/>
</dbReference>
<evidence type="ECO:0000256" key="1">
    <source>
        <dbReference type="ARBA" id="ARBA00022649"/>
    </source>
</evidence>
<evidence type="ECO:0000256" key="2">
    <source>
        <dbReference type="ARBA" id="ARBA00022722"/>
    </source>
</evidence>
<evidence type="ECO:0000256" key="4">
    <source>
        <dbReference type="ARBA" id="ARBA00022801"/>
    </source>
</evidence>
<evidence type="ECO:0008006" key="9">
    <source>
        <dbReference type="Google" id="ProtNLM"/>
    </source>
</evidence>
<name>A0A2H4JDU5_9CAUD</name>
<dbReference type="Pfam" id="PF07927">
    <property type="entry name" value="HicA_toxin"/>
    <property type="match status" value="1"/>
</dbReference>
<dbReference type="Gene3D" id="3.30.920.30">
    <property type="entry name" value="Hypothetical protein"/>
    <property type="match status" value="1"/>
</dbReference>
<dbReference type="InterPro" id="IPR038570">
    <property type="entry name" value="HicA_sf"/>
</dbReference>
<dbReference type="SUPFAM" id="SSF54786">
    <property type="entry name" value="YcfA/nrd intein domain"/>
    <property type="match status" value="1"/>
</dbReference>
<keyword evidence="1" id="KW-1277">Toxin-antitoxin system</keyword>
<keyword evidence="2" id="KW-0540">Nuclease</keyword>
<gene>
    <name evidence="7" type="ORF">2F1_16</name>
</gene>
<evidence type="ECO:0000313" key="7">
    <source>
        <dbReference type="EMBL" id="ASN71617.1"/>
    </source>
</evidence>
<dbReference type="InterPro" id="IPR012933">
    <property type="entry name" value="HicA_mRNA_interferase"/>
</dbReference>
<dbReference type="GO" id="GO:0004519">
    <property type="term" value="F:endonuclease activity"/>
    <property type="evidence" value="ECO:0007669"/>
    <property type="project" value="UniProtKB-KW"/>
</dbReference>
<evidence type="ECO:0000256" key="5">
    <source>
        <dbReference type="ARBA" id="ARBA00022884"/>
    </source>
</evidence>
<evidence type="ECO:0000256" key="3">
    <source>
        <dbReference type="ARBA" id="ARBA00022759"/>
    </source>
</evidence>
<dbReference type="GO" id="GO:0016787">
    <property type="term" value="F:hydrolase activity"/>
    <property type="evidence" value="ECO:0007669"/>
    <property type="project" value="UniProtKB-KW"/>
</dbReference>
<keyword evidence="5" id="KW-0694">RNA-binding</keyword>
<keyword evidence="8" id="KW-1185">Reference proteome</keyword>
<keyword evidence="4" id="KW-0378">Hydrolase</keyword>
<reference evidence="7 8" key="1">
    <citation type="submission" date="2017-06" db="EMBL/GenBank/DDBJ databases">
        <title>Novel phages from South African skin metaviromes.</title>
        <authorList>
            <person name="van Zyl L.J."/>
            <person name="Abrahams Y."/>
            <person name="Stander E.A."/>
            <person name="Kirby B.M."/>
            <person name="Clavaud C."/>
            <person name="Farcet C."/>
            <person name="Breton L."/>
            <person name="Trindade M.I."/>
        </authorList>
    </citation>
    <scope>NUCLEOTIDE SEQUENCE [LARGE SCALE GENOMIC DNA]</scope>
</reference>
<organism evidence="7 8">
    <name type="scientific">Uncultured Caudovirales phage clone 2F_1</name>
    <dbReference type="NCBI Taxonomy" id="2992576"/>
    <lineage>
        <taxon>Viruses</taxon>
        <taxon>Duplodnaviria</taxon>
        <taxon>Heunggongvirae</taxon>
        <taxon>Uroviricota</taxon>
        <taxon>Caudoviricetes</taxon>
        <taxon>Peduoviridae</taxon>
        <taxon>Bracchivirus</taxon>
        <taxon>Bracchivirus U2F1</taxon>
    </lineage>
</organism>